<reference evidence="7 8" key="1">
    <citation type="journal article" date="2019" name="Nat. Ecol. Evol.">
        <title>Megaphylogeny resolves global patterns of mushroom evolution.</title>
        <authorList>
            <person name="Varga T."/>
            <person name="Krizsan K."/>
            <person name="Foldi C."/>
            <person name="Dima B."/>
            <person name="Sanchez-Garcia M."/>
            <person name="Sanchez-Ramirez S."/>
            <person name="Szollosi G.J."/>
            <person name="Szarkandi J.G."/>
            <person name="Papp V."/>
            <person name="Albert L."/>
            <person name="Andreopoulos W."/>
            <person name="Angelini C."/>
            <person name="Antonin V."/>
            <person name="Barry K.W."/>
            <person name="Bougher N.L."/>
            <person name="Buchanan P."/>
            <person name="Buyck B."/>
            <person name="Bense V."/>
            <person name="Catcheside P."/>
            <person name="Chovatia M."/>
            <person name="Cooper J."/>
            <person name="Damon W."/>
            <person name="Desjardin D."/>
            <person name="Finy P."/>
            <person name="Geml J."/>
            <person name="Haridas S."/>
            <person name="Hughes K."/>
            <person name="Justo A."/>
            <person name="Karasinski D."/>
            <person name="Kautmanova I."/>
            <person name="Kiss B."/>
            <person name="Kocsube S."/>
            <person name="Kotiranta H."/>
            <person name="LaButti K.M."/>
            <person name="Lechner B.E."/>
            <person name="Liimatainen K."/>
            <person name="Lipzen A."/>
            <person name="Lukacs Z."/>
            <person name="Mihaltcheva S."/>
            <person name="Morgado L.N."/>
            <person name="Niskanen T."/>
            <person name="Noordeloos M.E."/>
            <person name="Ohm R.A."/>
            <person name="Ortiz-Santana B."/>
            <person name="Ovrebo C."/>
            <person name="Racz N."/>
            <person name="Riley R."/>
            <person name="Savchenko A."/>
            <person name="Shiryaev A."/>
            <person name="Soop K."/>
            <person name="Spirin V."/>
            <person name="Szebenyi C."/>
            <person name="Tomsovsky M."/>
            <person name="Tulloss R.E."/>
            <person name="Uehling J."/>
            <person name="Grigoriev I.V."/>
            <person name="Vagvolgyi C."/>
            <person name="Papp T."/>
            <person name="Martin F.M."/>
            <person name="Miettinen O."/>
            <person name="Hibbett D.S."/>
            <person name="Nagy L.G."/>
        </authorList>
    </citation>
    <scope>NUCLEOTIDE SEQUENCE [LARGE SCALE GENOMIC DNA]</scope>
    <source>
        <strain evidence="7 8">CBS 309.79</strain>
    </source>
</reference>
<accession>A0A5C3QFR3</accession>
<dbReference type="AlphaFoldDB" id="A0A5C3QFR3"/>
<dbReference type="Pfam" id="PF04117">
    <property type="entry name" value="Mpv17_PMP22"/>
    <property type="match status" value="1"/>
</dbReference>
<protein>
    <submittedName>
        <fullName evidence="7">Uncharacterized protein</fullName>
    </submittedName>
</protein>
<dbReference type="PANTHER" id="PTHR11266:SF17">
    <property type="entry name" value="PROTEIN MPV17"/>
    <property type="match status" value="1"/>
</dbReference>
<evidence type="ECO:0000313" key="7">
    <source>
        <dbReference type="EMBL" id="TFK99320.1"/>
    </source>
</evidence>
<keyword evidence="3" id="KW-0812">Transmembrane</keyword>
<organism evidence="7 8">
    <name type="scientific">Pterulicium gracile</name>
    <dbReference type="NCBI Taxonomy" id="1884261"/>
    <lineage>
        <taxon>Eukaryota</taxon>
        <taxon>Fungi</taxon>
        <taxon>Dikarya</taxon>
        <taxon>Basidiomycota</taxon>
        <taxon>Agaricomycotina</taxon>
        <taxon>Agaricomycetes</taxon>
        <taxon>Agaricomycetidae</taxon>
        <taxon>Agaricales</taxon>
        <taxon>Pleurotineae</taxon>
        <taxon>Pterulaceae</taxon>
        <taxon>Pterulicium</taxon>
    </lineage>
</organism>
<dbReference type="EMBL" id="ML178834">
    <property type="protein sequence ID" value="TFK99320.1"/>
    <property type="molecule type" value="Genomic_DNA"/>
</dbReference>
<dbReference type="InterPro" id="IPR007248">
    <property type="entry name" value="Mpv17_PMP22"/>
</dbReference>
<evidence type="ECO:0000256" key="2">
    <source>
        <dbReference type="ARBA" id="ARBA00006824"/>
    </source>
</evidence>
<evidence type="ECO:0000256" key="5">
    <source>
        <dbReference type="ARBA" id="ARBA00023136"/>
    </source>
</evidence>
<evidence type="ECO:0000256" key="6">
    <source>
        <dbReference type="RuleBase" id="RU363053"/>
    </source>
</evidence>
<keyword evidence="8" id="KW-1185">Reference proteome</keyword>
<proteinExistence type="inferred from homology"/>
<dbReference type="PANTHER" id="PTHR11266">
    <property type="entry name" value="PEROXISOMAL MEMBRANE PROTEIN 2, PXMP2 MPV17"/>
    <property type="match status" value="1"/>
</dbReference>
<name>A0A5C3QFR3_9AGAR</name>
<keyword evidence="5" id="KW-0472">Membrane</keyword>
<evidence type="ECO:0000256" key="1">
    <source>
        <dbReference type="ARBA" id="ARBA00004141"/>
    </source>
</evidence>
<evidence type="ECO:0000256" key="4">
    <source>
        <dbReference type="ARBA" id="ARBA00022989"/>
    </source>
</evidence>
<gene>
    <name evidence="7" type="ORF">BDV98DRAFT_650808</name>
</gene>
<dbReference type="STRING" id="1884261.A0A5C3QFR3"/>
<evidence type="ECO:0000313" key="8">
    <source>
        <dbReference type="Proteomes" id="UP000305067"/>
    </source>
</evidence>
<comment type="similarity">
    <text evidence="2 6">Belongs to the peroxisomal membrane protein PXMP2/4 family.</text>
</comment>
<dbReference type="GO" id="GO:0005739">
    <property type="term" value="C:mitochondrion"/>
    <property type="evidence" value="ECO:0007669"/>
    <property type="project" value="TreeGrafter"/>
</dbReference>
<sequence length="194" mass="21832">MASLLRAYNAAILRRPMVVQCTTSAVLMGTGDILAQQAIEKKGRDHDFARTARLAFYGGFLFGPAISKWYQLLNSIKFATPTKALIYRVWLDQAVLTPVAVSFFFGSMSLLEGKPEEAIPRIKQAYVPTLLRNWCVFIPTQIINFSIVPPHLRFVVVSVVSLFWNTYLSVANAEQKKLQDAEEEKAKLVGYKEN</sequence>
<dbReference type="GO" id="GO:0016020">
    <property type="term" value="C:membrane"/>
    <property type="evidence" value="ECO:0007669"/>
    <property type="project" value="UniProtKB-SubCell"/>
</dbReference>
<keyword evidence="4" id="KW-1133">Transmembrane helix</keyword>
<dbReference type="OrthoDB" id="430207at2759"/>
<evidence type="ECO:0000256" key="3">
    <source>
        <dbReference type="ARBA" id="ARBA00022692"/>
    </source>
</evidence>
<comment type="subcellular location">
    <subcellularLocation>
        <location evidence="1">Membrane</location>
        <topology evidence="1">Multi-pass membrane protein</topology>
    </subcellularLocation>
</comment>
<dbReference type="Proteomes" id="UP000305067">
    <property type="component" value="Unassembled WGS sequence"/>
</dbReference>